<dbReference type="Pfam" id="PF00248">
    <property type="entry name" value="Aldo_ket_red"/>
    <property type="match status" value="1"/>
</dbReference>
<evidence type="ECO:0000313" key="3">
    <source>
        <dbReference type="EMBL" id="AWT59092.1"/>
    </source>
</evidence>
<name>A0A2Z4ANL9_9BACT</name>
<reference evidence="3 4" key="1">
    <citation type="submission" date="2018-06" db="EMBL/GenBank/DDBJ databases">
        <title>Draft Genome Sequence of a Novel Marine Bacterium Related to the Verrucomicrobia.</title>
        <authorList>
            <person name="Vosseberg J."/>
            <person name="Martijn J."/>
            <person name="Ettema T.J.G."/>
        </authorList>
    </citation>
    <scope>NUCLEOTIDE SEQUENCE [LARGE SCALE GENOMIC DNA]</scope>
    <source>
        <strain evidence="3">TARA_B100001123</strain>
    </source>
</reference>
<dbReference type="InterPro" id="IPR050523">
    <property type="entry name" value="AKR_Detox_Biosynth"/>
</dbReference>
<protein>
    <submittedName>
        <fullName evidence="3">Aldo-keto reductase YhdN</fullName>
        <ecNumber evidence="3">1.1.1.-</ecNumber>
    </submittedName>
</protein>
<dbReference type="AlphaFoldDB" id="A0A2Z4ANL9"/>
<evidence type="ECO:0000259" key="2">
    <source>
        <dbReference type="Pfam" id="PF00248"/>
    </source>
</evidence>
<dbReference type="FunFam" id="3.20.20.100:FF:000004">
    <property type="entry name" value="Oxidoreductase, aldo/keto reductase"/>
    <property type="match status" value="1"/>
</dbReference>
<keyword evidence="1 3" id="KW-0560">Oxidoreductase</keyword>
<proteinExistence type="predicted"/>
<dbReference type="GO" id="GO:0005829">
    <property type="term" value="C:cytosol"/>
    <property type="evidence" value="ECO:0007669"/>
    <property type="project" value="TreeGrafter"/>
</dbReference>
<dbReference type="SUPFAM" id="SSF51430">
    <property type="entry name" value="NAD(P)-linked oxidoreductase"/>
    <property type="match status" value="1"/>
</dbReference>
<dbReference type="GO" id="GO:0016491">
    <property type="term" value="F:oxidoreductase activity"/>
    <property type="evidence" value="ECO:0007669"/>
    <property type="project" value="UniProtKB-KW"/>
</dbReference>
<organism evidence="3 4">
    <name type="scientific">Candidatus Moanibacter tarae</name>
    <dbReference type="NCBI Taxonomy" id="2200854"/>
    <lineage>
        <taxon>Bacteria</taxon>
        <taxon>Pseudomonadati</taxon>
        <taxon>Verrucomicrobiota</taxon>
        <taxon>Opitutia</taxon>
        <taxon>Puniceicoccales</taxon>
        <taxon>Puniceicoccales incertae sedis</taxon>
        <taxon>Candidatus Moanibacter</taxon>
    </lineage>
</organism>
<sequence length="324" mass="37020">MEYRRLRGTGCRVSRLCLGTMTFGQQADEGESVRMIERAIDGGVNFIDTADGYGKGKSEEIVGKALKRKRDGIVVASKVCNPMGPDEYRDAGLHRWHVIQGVEASLKRLCVETLDICYMHKPDRETPIEETLAAFDLLVRQGKVMYVGMSNYASWQMMEARLKADQFHWAKPVVMQVPYNLITRSIEEECVEFSEYEKMGMCVYNPLAGGLLTGKHDITVGPARGTRFDYNEEYYSRFWQKVNFEVVEQLERMADDAGISLGELSFRWLTSQPFVDSIIIGVSKIEHLETNLKAIEARNLGEGMLKACDELWQRIRGDHFQYNR</sequence>
<accession>A0A2Z4ANL9</accession>
<dbReference type="PANTHER" id="PTHR43364:SF4">
    <property type="entry name" value="NAD(P)-LINKED OXIDOREDUCTASE SUPERFAMILY PROTEIN"/>
    <property type="match status" value="1"/>
</dbReference>
<dbReference type="Proteomes" id="UP000247465">
    <property type="component" value="Chromosome"/>
</dbReference>
<evidence type="ECO:0000313" key="4">
    <source>
        <dbReference type="Proteomes" id="UP000247465"/>
    </source>
</evidence>
<dbReference type="EMBL" id="CP029803">
    <property type="protein sequence ID" value="AWT59092.1"/>
    <property type="molecule type" value="Genomic_DNA"/>
</dbReference>
<dbReference type="Gene3D" id="3.20.20.100">
    <property type="entry name" value="NADP-dependent oxidoreductase domain"/>
    <property type="match status" value="1"/>
</dbReference>
<dbReference type="PANTHER" id="PTHR43364">
    <property type="entry name" value="NADH-SPECIFIC METHYLGLYOXAL REDUCTASE-RELATED"/>
    <property type="match status" value="1"/>
</dbReference>
<gene>
    <name evidence="3" type="primary">yhdN_2</name>
    <name evidence="3" type="ORF">DF168_00269</name>
</gene>
<dbReference type="InterPro" id="IPR023210">
    <property type="entry name" value="NADP_OxRdtase_dom"/>
</dbReference>
<dbReference type="KEGG" id="mtar:DF168_00269"/>
<dbReference type="InterPro" id="IPR036812">
    <property type="entry name" value="NAD(P)_OxRdtase_dom_sf"/>
</dbReference>
<feature type="domain" description="NADP-dependent oxidoreductase" evidence="2">
    <location>
        <begin position="15"/>
        <end position="312"/>
    </location>
</feature>
<evidence type="ECO:0000256" key="1">
    <source>
        <dbReference type="ARBA" id="ARBA00023002"/>
    </source>
</evidence>
<dbReference type="EC" id="1.1.1.-" evidence="3"/>